<name>A0A1M7KF27_9GAMM</name>
<protein>
    <submittedName>
        <fullName evidence="1">Uncharacterized protein</fullName>
    </submittedName>
</protein>
<evidence type="ECO:0000313" key="2">
    <source>
        <dbReference type="Proteomes" id="UP000184123"/>
    </source>
</evidence>
<sequence length="103" mass="11333">MSTEKSQQELDQALSDALSRVRAGVDPSMVELPDTVVFPRLIPAMPATARKARSTGTLLGRPGPRFIKRGHLVRYRLSDVYAWLEASESYSSTAEASVRSRLA</sequence>
<gene>
    <name evidence="1" type="ORF">SAMN05660971_03478</name>
</gene>
<dbReference type="STRING" id="44933.SAMN05660971_03478"/>
<evidence type="ECO:0000313" key="1">
    <source>
        <dbReference type="EMBL" id="SHM63923.1"/>
    </source>
</evidence>
<accession>A0A1M7KF27</accession>
<dbReference type="EMBL" id="FRCA01000010">
    <property type="protein sequence ID" value="SHM63923.1"/>
    <property type="molecule type" value="Genomic_DNA"/>
</dbReference>
<dbReference type="Proteomes" id="UP000184123">
    <property type="component" value="Unassembled WGS sequence"/>
</dbReference>
<dbReference type="AlphaFoldDB" id="A0A1M7KF27"/>
<proteinExistence type="predicted"/>
<organism evidence="1 2">
    <name type="scientific">Halomonas cupida</name>
    <dbReference type="NCBI Taxonomy" id="44933"/>
    <lineage>
        <taxon>Bacteria</taxon>
        <taxon>Pseudomonadati</taxon>
        <taxon>Pseudomonadota</taxon>
        <taxon>Gammaproteobacteria</taxon>
        <taxon>Oceanospirillales</taxon>
        <taxon>Halomonadaceae</taxon>
        <taxon>Halomonas</taxon>
    </lineage>
</organism>
<reference evidence="1 2" key="1">
    <citation type="submission" date="2016-11" db="EMBL/GenBank/DDBJ databases">
        <authorList>
            <person name="Jaros S."/>
            <person name="Januszkiewicz K."/>
            <person name="Wedrychowicz H."/>
        </authorList>
    </citation>
    <scope>NUCLEOTIDE SEQUENCE [LARGE SCALE GENOMIC DNA]</scope>
    <source>
        <strain evidence="1 2">DSM 4740</strain>
    </source>
</reference>